<keyword evidence="1" id="KW-1133">Transmembrane helix</keyword>
<keyword evidence="1" id="KW-0812">Transmembrane</keyword>
<gene>
    <name evidence="2" type="ORF">E1963_01405</name>
</gene>
<protein>
    <submittedName>
        <fullName evidence="2">TIGR04086 family membrane protein</fullName>
    </submittedName>
</protein>
<dbReference type="InterPro" id="IPR023804">
    <property type="entry name" value="DUF3792_TM"/>
</dbReference>
<feature type="transmembrane region" description="Helical" evidence="1">
    <location>
        <begin position="45"/>
        <end position="65"/>
    </location>
</feature>
<dbReference type="Pfam" id="PF12670">
    <property type="entry name" value="DUF3792"/>
    <property type="match status" value="1"/>
</dbReference>
<dbReference type="AlphaFoldDB" id="A0A4R4FIL3"/>
<dbReference type="NCBIfam" id="TIGR04086">
    <property type="entry name" value="TIGR04086_membr"/>
    <property type="match status" value="1"/>
</dbReference>
<feature type="transmembrane region" description="Helical" evidence="1">
    <location>
        <begin position="12"/>
        <end position="39"/>
    </location>
</feature>
<evidence type="ECO:0000256" key="1">
    <source>
        <dbReference type="SAM" id="Phobius"/>
    </source>
</evidence>
<dbReference type="RefSeq" id="WP_049727589.1">
    <property type="nucleotide sequence ID" value="NZ_JAJCRU010000002.1"/>
</dbReference>
<evidence type="ECO:0000313" key="3">
    <source>
        <dbReference type="Proteomes" id="UP000295710"/>
    </source>
</evidence>
<evidence type="ECO:0000313" key="2">
    <source>
        <dbReference type="EMBL" id="TDA23421.1"/>
    </source>
</evidence>
<proteinExistence type="predicted"/>
<feature type="transmembrane region" description="Helical" evidence="1">
    <location>
        <begin position="74"/>
        <end position="97"/>
    </location>
</feature>
<organism evidence="2 3">
    <name type="scientific">Extibacter muris</name>
    <dbReference type="NCBI Taxonomy" id="1796622"/>
    <lineage>
        <taxon>Bacteria</taxon>
        <taxon>Bacillati</taxon>
        <taxon>Bacillota</taxon>
        <taxon>Clostridia</taxon>
        <taxon>Lachnospirales</taxon>
        <taxon>Lachnospiraceae</taxon>
        <taxon>Extibacter</taxon>
    </lineage>
</organism>
<comment type="caution">
    <text evidence="2">The sequence shown here is derived from an EMBL/GenBank/DDBJ whole genome shotgun (WGS) entry which is preliminary data.</text>
</comment>
<dbReference type="EMBL" id="SMMX01000001">
    <property type="protein sequence ID" value="TDA23421.1"/>
    <property type="molecule type" value="Genomic_DNA"/>
</dbReference>
<name>A0A4R4FIL3_9FIRM</name>
<reference evidence="2 3" key="1">
    <citation type="journal article" date="2016" name="Nat. Microbiol.">
        <title>The Mouse Intestinal Bacterial Collection (miBC) provides host-specific insight into cultured diversity and functional potential of the gut microbiota.</title>
        <authorList>
            <person name="Lagkouvardos I."/>
            <person name="Pukall R."/>
            <person name="Abt B."/>
            <person name="Foesel B.U."/>
            <person name="Meier-Kolthoff J.P."/>
            <person name="Kumar N."/>
            <person name="Bresciani A."/>
            <person name="Martinez I."/>
            <person name="Just S."/>
            <person name="Ziegler C."/>
            <person name="Brugiroux S."/>
            <person name="Garzetti D."/>
            <person name="Wenning M."/>
            <person name="Bui T.P."/>
            <person name="Wang J."/>
            <person name="Hugenholtz F."/>
            <person name="Plugge C.M."/>
            <person name="Peterson D.A."/>
            <person name="Hornef M.W."/>
            <person name="Baines J.F."/>
            <person name="Smidt H."/>
            <person name="Walter J."/>
            <person name="Kristiansen K."/>
            <person name="Nielsen H.B."/>
            <person name="Haller D."/>
            <person name="Overmann J."/>
            <person name="Stecher B."/>
            <person name="Clavel T."/>
        </authorList>
    </citation>
    <scope>NUCLEOTIDE SEQUENCE [LARGE SCALE GENOMIC DNA]</scope>
    <source>
        <strain evidence="2 3">DSM 28560</strain>
    </source>
</reference>
<accession>A0A4R4FIL3</accession>
<keyword evidence="3" id="KW-1185">Reference proteome</keyword>
<sequence length="124" mass="13332">MERRIQKDSKVMWVLKSLLASYIVTGIMLLVLTVLLYKMDLNEKAVSAGIVAIYVMATLIGGIIIGKLARVRRFVWGLGLGIGYFALLLLITLGVYHTLNGNGANLITTFILCAGGGMVGGMIS</sequence>
<keyword evidence="1" id="KW-0472">Membrane</keyword>
<dbReference type="Proteomes" id="UP000295710">
    <property type="component" value="Unassembled WGS sequence"/>
</dbReference>
<feature type="transmembrane region" description="Helical" evidence="1">
    <location>
        <begin position="103"/>
        <end position="123"/>
    </location>
</feature>